<name>A0AAW5VGA5_9LEPT</name>
<dbReference type="InterPro" id="IPR038573">
    <property type="entry name" value="BrnT_sf"/>
</dbReference>
<sequence length="104" mass="12265">MNFPEFSTIEGFDWDKGNVEKNWIKHKVKPGETEEIFFNEPLLVVSDDVHSENEKRFAALGISNYSRKLFAVFTVRNNKIRIISVKDMSKKERKVYESYQKETS</sequence>
<dbReference type="EMBL" id="JAMQPL010000001">
    <property type="protein sequence ID" value="MCW7528578.1"/>
    <property type="molecule type" value="Genomic_DNA"/>
</dbReference>
<dbReference type="AlphaFoldDB" id="A0AAW5VGA5"/>
<comment type="caution">
    <text evidence="2">The sequence shown here is derived from an EMBL/GenBank/DDBJ whole genome shotgun (WGS) entry which is preliminary data.</text>
</comment>
<keyword evidence="4" id="KW-1185">Reference proteome</keyword>
<evidence type="ECO:0000313" key="2">
    <source>
        <dbReference type="EMBL" id="MCW7528578.1"/>
    </source>
</evidence>
<evidence type="ECO:0000313" key="1">
    <source>
        <dbReference type="EMBL" id="MCW7524711.1"/>
    </source>
</evidence>
<evidence type="ECO:0000313" key="3">
    <source>
        <dbReference type="Proteomes" id="UP001208540"/>
    </source>
</evidence>
<gene>
    <name evidence="1" type="ORF">ND861_00010</name>
    <name evidence="2" type="ORF">ND862_00010</name>
</gene>
<dbReference type="Gene3D" id="3.10.450.530">
    <property type="entry name" value="Ribonuclease toxin, BrnT, of type II toxin-antitoxin system"/>
    <property type="match status" value="1"/>
</dbReference>
<dbReference type="Proteomes" id="UP001208912">
    <property type="component" value="Unassembled WGS sequence"/>
</dbReference>
<dbReference type="EMBL" id="JAMQPM010000001">
    <property type="protein sequence ID" value="MCW7524711.1"/>
    <property type="molecule type" value="Genomic_DNA"/>
</dbReference>
<dbReference type="InterPro" id="IPR007460">
    <property type="entry name" value="BrnT_toxin"/>
</dbReference>
<reference evidence="2 4" key="1">
    <citation type="submission" date="2022-06" db="EMBL/GenBank/DDBJ databases">
        <title>Leptospira isolates from biofilms formed at urban environments.</title>
        <authorList>
            <person name="Ribeiro P.S."/>
            <person name="Sousa T."/>
            <person name="Carvalho N."/>
            <person name="Aburjaile F."/>
            <person name="Neves F."/>
            <person name="Oliveira D."/>
            <person name="Blanco L."/>
            <person name="Lima J."/>
            <person name="Costa F."/>
            <person name="Brenig B."/>
            <person name="Soares S."/>
            <person name="Ramos R."/>
            <person name="Goes-Neto A."/>
            <person name="Matiuzzi M."/>
            <person name="Azevedo V."/>
            <person name="Ristow P."/>
        </authorList>
    </citation>
    <scope>NUCLEOTIDE SEQUENCE</scope>
    <source>
        <strain evidence="1 4">VSF19</strain>
        <strain evidence="2">VSF20</strain>
    </source>
</reference>
<accession>A0AAW5VGA5</accession>
<proteinExistence type="predicted"/>
<dbReference type="Pfam" id="PF04365">
    <property type="entry name" value="BrnT_toxin"/>
    <property type="match status" value="1"/>
</dbReference>
<protein>
    <submittedName>
        <fullName evidence="2">BrnT family toxin</fullName>
    </submittedName>
</protein>
<evidence type="ECO:0000313" key="4">
    <source>
        <dbReference type="Proteomes" id="UP001208912"/>
    </source>
</evidence>
<dbReference type="RefSeq" id="WP_135656145.1">
    <property type="nucleotide sequence ID" value="NZ_JAMQPL010000001.1"/>
</dbReference>
<dbReference type="Proteomes" id="UP001208540">
    <property type="component" value="Unassembled WGS sequence"/>
</dbReference>
<organism evidence="2 3">
    <name type="scientific">Leptospira soteropolitanensis</name>
    <dbReference type="NCBI Taxonomy" id="2950025"/>
    <lineage>
        <taxon>Bacteria</taxon>
        <taxon>Pseudomonadati</taxon>
        <taxon>Spirochaetota</taxon>
        <taxon>Spirochaetia</taxon>
        <taxon>Leptospirales</taxon>
        <taxon>Leptospiraceae</taxon>
        <taxon>Leptospira</taxon>
    </lineage>
</organism>